<proteinExistence type="predicted"/>
<protein>
    <submittedName>
        <fullName evidence="1">Uncharacterized protein</fullName>
    </submittedName>
</protein>
<dbReference type="AlphaFoldDB" id="X1SB81"/>
<reference evidence="1" key="1">
    <citation type="journal article" date="2014" name="Front. Microbiol.">
        <title>High frequency of phylogenetically diverse reductive dehalogenase-homologous genes in deep subseafloor sedimentary metagenomes.</title>
        <authorList>
            <person name="Kawai M."/>
            <person name="Futagami T."/>
            <person name="Toyoda A."/>
            <person name="Takaki Y."/>
            <person name="Nishi S."/>
            <person name="Hori S."/>
            <person name="Arai W."/>
            <person name="Tsubouchi T."/>
            <person name="Morono Y."/>
            <person name="Uchiyama I."/>
            <person name="Ito T."/>
            <person name="Fujiyama A."/>
            <person name="Inagaki F."/>
            <person name="Takami H."/>
        </authorList>
    </citation>
    <scope>NUCLEOTIDE SEQUENCE</scope>
    <source>
        <strain evidence="1">Expedition CK06-06</strain>
    </source>
</reference>
<evidence type="ECO:0000313" key="1">
    <source>
        <dbReference type="EMBL" id="GAI65004.1"/>
    </source>
</evidence>
<accession>X1SB81</accession>
<dbReference type="EMBL" id="BARW01003243">
    <property type="protein sequence ID" value="GAI65004.1"/>
    <property type="molecule type" value="Genomic_DNA"/>
</dbReference>
<organism evidence="1">
    <name type="scientific">marine sediment metagenome</name>
    <dbReference type="NCBI Taxonomy" id="412755"/>
    <lineage>
        <taxon>unclassified sequences</taxon>
        <taxon>metagenomes</taxon>
        <taxon>ecological metagenomes</taxon>
    </lineage>
</organism>
<name>X1SB81_9ZZZZ</name>
<gene>
    <name evidence="1" type="ORF">S12H4_08403</name>
</gene>
<sequence>MAGNAGIAILGLVVLYMLGQKRPANGLNGDGEVYFDLSIAYPEYVPSRGAPLPVHAPSRHKVTTTPAQVMEMVTARHVRTRPGRISRMVERGFTEEQAEYTTGISELRSRLLWAKGPIIP</sequence>
<comment type="caution">
    <text evidence="1">The sequence shown here is derived from an EMBL/GenBank/DDBJ whole genome shotgun (WGS) entry which is preliminary data.</text>
</comment>